<protein>
    <recommendedName>
        <fullName evidence="7">TRAP transporter large permease protein</fullName>
    </recommendedName>
</protein>
<reference evidence="9 10" key="1">
    <citation type="submission" date="2018-05" db="EMBL/GenBank/DDBJ databases">
        <title>Pararhodobacter marina sp. nov., isolated from deep-sea water of the Indian Ocean.</title>
        <authorList>
            <person name="Lai Q.Sr."/>
            <person name="Liu X."/>
            <person name="Shao Z."/>
        </authorList>
    </citation>
    <scope>NUCLEOTIDE SEQUENCE [LARGE SCALE GENOMIC DNA]</scope>
    <source>
        <strain evidence="9 10">CIC4N-9</strain>
    </source>
</reference>
<feature type="transmembrane region" description="Helical" evidence="7">
    <location>
        <begin position="358"/>
        <end position="383"/>
    </location>
</feature>
<feature type="domain" description="TRAP C4-dicarboxylate transport system permease DctM subunit" evidence="8">
    <location>
        <begin position="8"/>
        <end position="419"/>
    </location>
</feature>
<proteinExistence type="inferred from homology"/>
<evidence type="ECO:0000256" key="6">
    <source>
        <dbReference type="ARBA" id="ARBA00023136"/>
    </source>
</evidence>
<comment type="caution">
    <text evidence="7">Lacks conserved residue(s) required for the propagation of feature annotation.</text>
</comment>
<feature type="transmembrane region" description="Helical" evidence="7">
    <location>
        <begin position="216"/>
        <end position="237"/>
    </location>
</feature>
<gene>
    <name evidence="9" type="ORF">C4N9_16555</name>
</gene>
<dbReference type="RefSeq" id="WP_109534456.1">
    <property type="nucleotide sequence ID" value="NZ_QEYD01000010.1"/>
</dbReference>
<dbReference type="EMBL" id="QEYD01000010">
    <property type="protein sequence ID" value="PWE27645.1"/>
    <property type="molecule type" value="Genomic_DNA"/>
</dbReference>
<keyword evidence="4 7" id="KW-0812">Transmembrane</keyword>
<evidence type="ECO:0000313" key="10">
    <source>
        <dbReference type="Proteomes" id="UP000244940"/>
    </source>
</evidence>
<evidence type="ECO:0000256" key="2">
    <source>
        <dbReference type="ARBA" id="ARBA00022475"/>
    </source>
</evidence>
<dbReference type="PIRSF" id="PIRSF006066">
    <property type="entry name" value="HI0050"/>
    <property type="match status" value="1"/>
</dbReference>
<feature type="transmembrane region" description="Helical" evidence="7">
    <location>
        <begin position="395"/>
        <end position="416"/>
    </location>
</feature>
<evidence type="ECO:0000313" key="9">
    <source>
        <dbReference type="EMBL" id="PWE27645.1"/>
    </source>
</evidence>
<evidence type="ECO:0000256" key="4">
    <source>
        <dbReference type="ARBA" id="ARBA00022692"/>
    </source>
</evidence>
<feature type="transmembrane region" description="Helical" evidence="7">
    <location>
        <begin position="172"/>
        <end position="196"/>
    </location>
</feature>
<feature type="transmembrane region" description="Helical" evidence="7">
    <location>
        <begin position="54"/>
        <end position="71"/>
    </location>
</feature>
<keyword evidence="3 7" id="KW-0997">Cell inner membrane</keyword>
<evidence type="ECO:0000256" key="1">
    <source>
        <dbReference type="ARBA" id="ARBA00004429"/>
    </source>
</evidence>
<organism evidence="9 10">
    <name type="scientific">Pararhodobacter marinus</name>
    <dbReference type="NCBI Taxonomy" id="2184063"/>
    <lineage>
        <taxon>Bacteria</taxon>
        <taxon>Pseudomonadati</taxon>
        <taxon>Pseudomonadota</taxon>
        <taxon>Alphaproteobacteria</taxon>
        <taxon>Rhodobacterales</taxon>
        <taxon>Paracoccaceae</taxon>
        <taxon>Pararhodobacter</taxon>
    </lineage>
</organism>
<dbReference type="Pfam" id="PF06808">
    <property type="entry name" value="DctM"/>
    <property type="match status" value="1"/>
</dbReference>
<dbReference type="NCBIfam" id="TIGR00786">
    <property type="entry name" value="dctM"/>
    <property type="match status" value="1"/>
</dbReference>
<comment type="function">
    <text evidence="7">Part of the tripartite ATP-independent periplasmic (TRAP) transport system.</text>
</comment>
<keyword evidence="2" id="KW-1003">Cell membrane</keyword>
<dbReference type="AlphaFoldDB" id="A0A2U2C6W5"/>
<evidence type="ECO:0000256" key="5">
    <source>
        <dbReference type="ARBA" id="ARBA00022989"/>
    </source>
</evidence>
<sequence length="431" mass="45590">MKAMGFLAGLLALLALSLPVAAILGDIAIVMDQFWNNGRLQRTFGGFLWEKSNQYLLLSIPLFVLLGEINLRSGIAARMYDAVAKWIGWLPGGLMHANIGASTIFAATSGSSVATSATIGTVAYPEIARHGYSEPLFLGSIAAGGTLGILIPPSVTLIVYGVLTQTSVPELYMAGIVPGALLAALFSLTVLGLCLLRPGLSGSPVRASWADRLRALTDLVPPMVIFLGVIGTIYAGIATPTEAASIGVVLSLILSAANRTLNSRMLLASFEGTVRTTSMIMLIILAAMILNIVVGYFGAIQAATRMVGALGLEPWQLMALIVVFYLVIGMFMETFSMMLTTIGIVFPLVTSVGYDPVWFGVVVVLLMEAALITPPIGVNLFVVQGIRARGAPFRDVCIGAAPFLAAMLALIVLLIWQPGLATWLPDLFYAQ</sequence>
<dbReference type="GO" id="GO:0005886">
    <property type="term" value="C:plasma membrane"/>
    <property type="evidence" value="ECO:0007669"/>
    <property type="project" value="UniProtKB-SubCell"/>
</dbReference>
<dbReference type="InterPro" id="IPR010656">
    <property type="entry name" value="DctM"/>
</dbReference>
<dbReference type="InterPro" id="IPR004681">
    <property type="entry name" value="TRAP_DctM"/>
</dbReference>
<feature type="transmembrane region" description="Helical" evidence="7">
    <location>
        <begin position="136"/>
        <end position="160"/>
    </location>
</feature>
<dbReference type="OrthoDB" id="9790209at2"/>
<comment type="caution">
    <text evidence="9">The sequence shown here is derived from an EMBL/GenBank/DDBJ whole genome shotgun (WGS) entry which is preliminary data.</text>
</comment>
<dbReference type="PANTHER" id="PTHR33362">
    <property type="entry name" value="SIALIC ACID TRAP TRANSPORTER PERMEASE PROTEIN SIAT-RELATED"/>
    <property type="match status" value="1"/>
</dbReference>
<comment type="subcellular location">
    <subcellularLocation>
        <location evidence="1 7">Cell inner membrane</location>
        <topology evidence="1 7">Multi-pass membrane protein</topology>
    </subcellularLocation>
</comment>
<accession>A0A2U2C6W5</accession>
<evidence type="ECO:0000256" key="3">
    <source>
        <dbReference type="ARBA" id="ARBA00022519"/>
    </source>
</evidence>
<keyword evidence="7" id="KW-0813">Transport</keyword>
<dbReference type="PANTHER" id="PTHR33362:SF5">
    <property type="entry name" value="C4-DICARBOXYLATE TRAP TRANSPORTER LARGE PERMEASE PROTEIN DCTM"/>
    <property type="match status" value="1"/>
</dbReference>
<dbReference type="GeneID" id="94366508"/>
<keyword evidence="10" id="KW-1185">Reference proteome</keyword>
<evidence type="ECO:0000259" key="8">
    <source>
        <dbReference type="Pfam" id="PF06808"/>
    </source>
</evidence>
<feature type="transmembrane region" description="Helical" evidence="7">
    <location>
        <begin position="335"/>
        <end position="352"/>
    </location>
</feature>
<dbReference type="GO" id="GO:0022857">
    <property type="term" value="F:transmembrane transporter activity"/>
    <property type="evidence" value="ECO:0007669"/>
    <property type="project" value="UniProtKB-UniRule"/>
</dbReference>
<comment type="similarity">
    <text evidence="7">Belongs to the TRAP transporter large permease family.</text>
</comment>
<dbReference type="Proteomes" id="UP000244940">
    <property type="component" value="Unassembled WGS sequence"/>
</dbReference>
<evidence type="ECO:0000256" key="7">
    <source>
        <dbReference type="RuleBase" id="RU369079"/>
    </source>
</evidence>
<keyword evidence="6 7" id="KW-0472">Membrane</keyword>
<name>A0A2U2C6W5_9RHOB</name>
<keyword evidence="5 7" id="KW-1133">Transmembrane helix</keyword>
<comment type="subunit">
    <text evidence="7">The complex comprises the extracytoplasmic solute receptor protein and the two transmembrane proteins.</text>
</comment>
<feature type="transmembrane region" description="Helical" evidence="7">
    <location>
        <begin position="282"/>
        <end position="300"/>
    </location>
</feature>